<dbReference type="Pfam" id="PF00022">
    <property type="entry name" value="Actin"/>
    <property type="match status" value="2"/>
</dbReference>
<evidence type="ECO:0000313" key="5">
    <source>
        <dbReference type="Proteomes" id="UP001338582"/>
    </source>
</evidence>
<dbReference type="Proteomes" id="UP001338582">
    <property type="component" value="Chromosome 5"/>
</dbReference>
<feature type="region of interest" description="Disordered" evidence="3">
    <location>
        <begin position="505"/>
        <end position="534"/>
    </location>
</feature>
<reference evidence="4 5" key="1">
    <citation type="submission" date="2023-10" db="EMBL/GenBank/DDBJ databases">
        <title>Draft Genome Sequence of Candida saopaulonensis from a very Premature Infant with Sepsis.</title>
        <authorList>
            <person name="Ning Y."/>
            <person name="Dai R."/>
            <person name="Xiao M."/>
            <person name="Xu Y."/>
            <person name="Yan Q."/>
            <person name="Zhang L."/>
        </authorList>
    </citation>
    <scope>NUCLEOTIDE SEQUENCE [LARGE SCALE GENOMIC DNA]</scope>
    <source>
        <strain evidence="4 5">19XY460</strain>
    </source>
</reference>
<proteinExistence type="inferred from homology"/>
<comment type="similarity">
    <text evidence="1">Belongs to the actin family.</text>
</comment>
<dbReference type="GeneID" id="88175528"/>
<gene>
    <name evidence="4" type="ORF">PUMCH_004468</name>
</gene>
<dbReference type="FunFam" id="3.30.420.40:FF:000058">
    <property type="entry name" value="Putative actin-related protein 5"/>
    <property type="match status" value="1"/>
</dbReference>
<feature type="region of interest" description="Disordered" evidence="3">
    <location>
        <begin position="291"/>
        <end position="319"/>
    </location>
</feature>
<keyword evidence="5" id="KW-1185">Reference proteome</keyword>
<evidence type="ECO:0000256" key="2">
    <source>
        <dbReference type="SAM" id="Coils"/>
    </source>
</evidence>
<evidence type="ECO:0000256" key="3">
    <source>
        <dbReference type="SAM" id="MobiDB-lite"/>
    </source>
</evidence>
<dbReference type="SMART" id="SM00268">
    <property type="entry name" value="ACTIN"/>
    <property type="match status" value="1"/>
</dbReference>
<protein>
    <recommendedName>
        <fullName evidence="6">Actin-related protein 5</fullName>
    </recommendedName>
</protein>
<feature type="compositionally biased region" description="Polar residues" evidence="3">
    <location>
        <begin position="525"/>
        <end position="534"/>
    </location>
</feature>
<evidence type="ECO:0000256" key="1">
    <source>
        <dbReference type="RuleBase" id="RU000487"/>
    </source>
</evidence>
<dbReference type="AlphaFoldDB" id="A0AAX4HEV5"/>
<dbReference type="SUPFAM" id="SSF53067">
    <property type="entry name" value="Actin-like ATPase domain"/>
    <property type="match status" value="2"/>
</dbReference>
<dbReference type="CDD" id="cd10211">
    <property type="entry name" value="ASKHA_NBD_Arp5"/>
    <property type="match status" value="1"/>
</dbReference>
<feature type="region of interest" description="Disordered" evidence="3">
    <location>
        <begin position="1"/>
        <end position="21"/>
    </location>
</feature>
<evidence type="ECO:0008006" key="6">
    <source>
        <dbReference type="Google" id="ProtNLM"/>
    </source>
</evidence>
<sequence>MPTASLSDDLPPQNLHPLREYQAPELPEPYYDRYEPDIPIAIDFGSLSVRIGLTNSEQPSNVFPNLVSKHRERKTGYNLTLVGNDLFRESVHYPTLRSGAKSPFDGLLITNWDYVESILDYSLEHLSVTSENGCLNNPIIMSEPPAATFGYRKGMYEMMFEAYQAPKVVFGIDSLFSFYANSKKKDGVVVSIGNNLTHVIPVVKGKGILLNSKRIDWGCEQELQFLQKALALKYPYFPTRLNQSHTSNIIQDHAYVSPNYAEELATYLDLDNLEKKDVVIQVPVEAAAEKAKKTEEELTRQAERRKEQGKRLQEQAQKKRLETIAQKEKEFAYYSELQEAILGLSKTEAERRVIAEEFENVEDLHKYVDGLQKAIRKFYNGDEEEKEEEVDPAAAWPLADVSDSELNEEDIKEKRKQKLLKSNYDARMRIKEEKRRAEEEKIQYDKDQQEWRARDLEDWCTAKRFELAQNISLYRKRSKIMEAMKDRKSLAAQQRMKNIAELANEKATGNGAGKKRRRNAGPTATIDNDPTDTFGTNDADWNAYRDIDKASLEDEQERTNSEILRLEEELLEHDPNFHHEDTFAVQETFDWKNLVLHKFIHGPRQSLTVAMQTEGHDADELLNNPEVIRRNHQLHVNVERIRVPEIYFQPHIAGVDQAGITELIQNILERNSDKNFEVGGQLRAFIENIFLTGGGSLLPNFEERIRLDLRSLLPSGAPLHVYKAKDPQIDPWRGMQKWSFTDEAEQSYVTKQEYEEYGPEYIKEHGLGNVCLKDF</sequence>
<dbReference type="RefSeq" id="XP_062879473.1">
    <property type="nucleotide sequence ID" value="XM_063023403.1"/>
</dbReference>
<feature type="coiled-coil region" evidence="2">
    <location>
        <begin position="420"/>
        <end position="454"/>
    </location>
</feature>
<dbReference type="InterPro" id="IPR004000">
    <property type="entry name" value="Actin"/>
</dbReference>
<keyword evidence="2" id="KW-0175">Coiled coil</keyword>
<dbReference type="PANTHER" id="PTHR11937">
    <property type="entry name" value="ACTIN"/>
    <property type="match status" value="1"/>
</dbReference>
<evidence type="ECO:0000313" key="4">
    <source>
        <dbReference type="EMBL" id="WPK27095.1"/>
    </source>
</evidence>
<dbReference type="KEGG" id="asau:88175528"/>
<accession>A0AAX4HEV5</accession>
<name>A0AAX4HEV5_9ASCO</name>
<dbReference type="Gene3D" id="3.30.420.40">
    <property type="match status" value="2"/>
</dbReference>
<dbReference type="EMBL" id="CP138898">
    <property type="protein sequence ID" value="WPK27095.1"/>
    <property type="molecule type" value="Genomic_DNA"/>
</dbReference>
<organism evidence="4 5">
    <name type="scientific">Australozyma saopauloensis</name>
    <dbReference type="NCBI Taxonomy" id="291208"/>
    <lineage>
        <taxon>Eukaryota</taxon>
        <taxon>Fungi</taxon>
        <taxon>Dikarya</taxon>
        <taxon>Ascomycota</taxon>
        <taxon>Saccharomycotina</taxon>
        <taxon>Pichiomycetes</taxon>
        <taxon>Metschnikowiaceae</taxon>
        <taxon>Australozyma</taxon>
    </lineage>
</organism>
<dbReference type="InterPro" id="IPR043129">
    <property type="entry name" value="ATPase_NBD"/>
</dbReference>